<evidence type="ECO:0000313" key="1">
    <source>
        <dbReference type="EMBL" id="EEF12936.1"/>
    </source>
</evidence>
<gene>
    <name evidence="1" type="ORF">CAMRE0001_3248</name>
</gene>
<dbReference type="EMBL" id="ACFU01000032">
    <property type="protein sequence ID" value="EEF12936.1"/>
    <property type="molecule type" value="Genomic_DNA"/>
</dbReference>
<evidence type="ECO:0000313" key="2">
    <source>
        <dbReference type="Proteomes" id="UP000003082"/>
    </source>
</evidence>
<keyword evidence="2" id="KW-1185">Reference proteome</keyword>
<dbReference type="AlphaFoldDB" id="B9D506"/>
<organism evidence="1 2">
    <name type="scientific">Campylobacter rectus RM3267</name>
    <dbReference type="NCBI Taxonomy" id="553218"/>
    <lineage>
        <taxon>Bacteria</taxon>
        <taxon>Pseudomonadati</taxon>
        <taxon>Campylobacterota</taxon>
        <taxon>Epsilonproteobacteria</taxon>
        <taxon>Campylobacterales</taxon>
        <taxon>Campylobacteraceae</taxon>
        <taxon>Campylobacter</taxon>
    </lineage>
</organism>
<reference evidence="1 2" key="1">
    <citation type="submission" date="2008-08" db="EMBL/GenBank/DDBJ databases">
        <authorList>
            <person name="Madupu R."/>
            <person name="Durkin A.S."/>
            <person name="Torralba M."/>
            <person name="Methe B."/>
            <person name="Sutton G.G."/>
            <person name="Strausberg R.L."/>
            <person name="Nelson K.E."/>
        </authorList>
    </citation>
    <scope>NUCLEOTIDE SEQUENCE [LARGE SCALE GENOMIC DNA]</scope>
    <source>
        <strain evidence="1 2">RM3267</strain>
    </source>
</reference>
<proteinExistence type="predicted"/>
<sequence length="39" mass="4682">MPLLPSFGAYYKFRLKTKSLKRSMTLFRLEPQEPPHFKP</sequence>
<accession>B9D506</accession>
<comment type="caution">
    <text evidence="1">The sequence shown here is derived from an EMBL/GenBank/DDBJ whole genome shotgun (WGS) entry which is preliminary data.</text>
</comment>
<dbReference type="Proteomes" id="UP000003082">
    <property type="component" value="Unassembled WGS sequence"/>
</dbReference>
<dbReference type="STRING" id="553218.CAMRE0001_3248"/>
<name>B9D506_CAMRE</name>
<protein>
    <submittedName>
        <fullName evidence="1">Uncharacterized protein</fullName>
    </submittedName>
</protein>